<name>A0A8K0S3G6_9HYPO</name>
<reference evidence="2" key="1">
    <citation type="journal article" date="2021" name="Nat. Commun.">
        <title>Genetic determinants of endophytism in the Arabidopsis root mycobiome.</title>
        <authorList>
            <person name="Mesny F."/>
            <person name="Miyauchi S."/>
            <person name="Thiergart T."/>
            <person name="Pickel B."/>
            <person name="Atanasova L."/>
            <person name="Karlsson M."/>
            <person name="Huettel B."/>
            <person name="Barry K.W."/>
            <person name="Haridas S."/>
            <person name="Chen C."/>
            <person name="Bauer D."/>
            <person name="Andreopoulos W."/>
            <person name="Pangilinan J."/>
            <person name="LaButti K."/>
            <person name="Riley R."/>
            <person name="Lipzen A."/>
            <person name="Clum A."/>
            <person name="Drula E."/>
            <person name="Henrissat B."/>
            <person name="Kohler A."/>
            <person name="Grigoriev I.V."/>
            <person name="Martin F.M."/>
            <person name="Hacquard S."/>
        </authorList>
    </citation>
    <scope>NUCLEOTIDE SEQUENCE</scope>
    <source>
        <strain evidence="2">MPI-SDFR-AT-0068</strain>
    </source>
</reference>
<feature type="compositionally biased region" description="Polar residues" evidence="1">
    <location>
        <begin position="175"/>
        <end position="193"/>
    </location>
</feature>
<protein>
    <submittedName>
        <fullName evidence="2">Uncharacterized protein</fullName>
    </submittedName>
</protein>
<dbReference type="AlphaFoldDB" id="A0A8K0S3G6"/>
<dbReference type="OrthoDB" id="5138733at2759"/>
<feature type="region of interest" description="Disordered" evidence="1">
    <location>
        <begin position="94"/>
        <end position="197"/>
    </location>
</feature>
<gene>
    <name evidence="2" type="ORF">BKA59DRAFT_452439</name>
</gene>
<evidence type="ECO:0000256" key="1">
    <source>
        <dbReference type="SAM" id="MobiDB-lite"/>
    </source>
</evidence>
<evidence type="ECO:0000313" key="3">
    <source>
        <dbReference type="Proteomes" id="UP000813427"/>
    </source>
</evidence>
<sequence length="454" mass="50729">MTKPKVKDIPNITDLRKSLGFGIPRDSRSIFFNHTLEVFRKTYRSADGTAGCQFVAWHDSTQVKELQIMADKFLEIRGPQFWSDVGLSESKPRLRWTEDSSRPTAAFRLQNKDSGVAGVTDHPDDQSDDIGSSMDEWSSLGSGPPSPYQNPSNNNETVDHFLTMGDQSKEAPPVNRQSPDTEPNIANTSTSDVPSPAPIAQMTEIQDVTSLAEATIGVLNGTHTLSGRRRRPVERQGFVNTTEFVAEAGPESESPDPTERSIASPRGSPELGTPSRAQSHLGEVQNASPTLKSVATEMPHTEYTAPSRDESDARRAMPPPPIPLPQSEVRATPKLPRISIKYRIQKSPGVFRVWDPRDTFKSLSMDELQTIHGFQDVESVQFILQRRGMSWDDLVPKDDDVAFQDMKIRFEDKISDDYDEIGERRGVIYYDILVIPVCNTEDGREFVREQKISL</sequence>
<feature type="region of interest" description="Disordered" evidence="1">
    <location>
        <begin position="225"/>
        <end position="331"/>
    </location>
</feature>
<dbReference type="EMBL" id="JAGPXF010000003">
    <property type="protein sequence ID" value="KAH7251194.1"/>
    <property type="molecule type" value="Genomic_DNA"/>
</dbReference>
<keyword evidence="3" id="KW-1185">Reference proteome</keyword>
<evidence type="ECO:0000313" key="2">
    <source>
        <dbReference type="EMBL" id="KAH7251194.1"/>
    </source>
</evidence>
<accession>A0A8K0S3G6</accession>
<comment type="caution">
    <text evidence="2">The sequence shown here is derived from an EMBL/GenBank/DDBJ whole genome shotgun (WGS) entry which is preliminary data.</text>
</comment>
<proteinExistence type="predicted"/>
<dbReference type="Proteomes" id="UP000813427">
    <property type="component" value="Unassembled WGS sequence"/>
</dbReference>
<organism evidence="2 3">
    <name type="scientific">Fusarium tricinctum</name>
    <dbReference type="NCBI Taxonomy" id="61284"/>
    <lineage>
        <taxon>Eukaryota</taxon>
        <taxon>Fungi</taxon>
        <taxon>Dikarya</taxon>
        <taxon>Ascomycota</taxon>
        <taxon>Pezizomycotina</taxon>
        <taxon>Sordariomycetes</taxon>
        <taxon>Hypocreomycetidae</taxon>
        <taxon>Hypocreales</taxon>
        <taxon>Nectriaceae</taxon>
        <taxon>Fusarium</taxon>
        <taxon>Fusarium tricinctum species complex</taxon>
    </lineage>
</organism>